<protein>
    <recommendedName>
        <fullName evidence="1">Condensation domain-containing protein</fullName>
    </recommendedName>
</protein>
<dbReference type="Gene3D" id="3.30.559.10">
    <property type="entry name" value="Chloramphenicol acetyltransferase-like domain"/>
    <property type="match status" value="1"/>
</dbReference>
<evidence type="ECO:0000313" key="3">
    <source>
        <dbReference type="Proteomes" id="UP000226080"/>
    </source>
</evidence>
<reference evidence="2 3" key="1">
    <citation type="submission" date="2017-10" db="EMBL/GenBank/DDBJ databases">
        <title>Draft genome sequences of Aggregatibacter actinomycetemcomitans strains 310a and 310b.</title>
        <authorList>
            <person name="May A.C."/>
            <person name="Ohta H."/>
            <person name="Maeda H."/>
            <person name="Kokeguchi S."/>
            <person name="Cugini C."/>
        </authorList>
    </citation>
    <scope>NUCLEOTIDE SEQUENCE [LARGE SCALE GENOMIC DNA]</scope>
    <source>
        <strain evidence="2 3">310b</strain>
    </source>
</reference>
<dbReference type="PANTHER" id="PTHR45527">
    <property type="entry name" value="NONRIBOSOMAL PEPTIDE SYNTHETASE"/>
    <property type="match status" value="1"/>
</dbReference>
<dbReference type="Proteomes" id="UP000226080">
    <property type="component" value="Unassembled WGS sequence"/>
</dbReference>
<dbReference type="Pfam" id="PF00668">
    <property type="entry name" value="Condensation"/>
    <property type="match status" value="1"/>
</dbReference>
<gene>
    <name evidence="2" type="ORF">CQR80_11980</name>
</gene>
<dbReference type="PANTHER" id="PTHR45527:SF1">
    <property type="entry name" value="FATTY ACID SYNTHASE"/>
    <property type="match status" value="1"/>
</dbReference>
<evidence type="ECO:0000259" key="1">
    <source>
        <dbReference type="Pfam" id="PF00668"/>
    </source>
</evidence>
<dbReference type="InterPro" id="IPR023213">
    <property type="entry name" value="CAT-like_dom_sf"/>
</dbReference>
<accession>A0A2G1DLY8</accession>
<dbReference type="SUPFAM" id="SSF52777">
    <property type="entry name" value="CoA-dependent acyltransferases"/>
    <property type="match status" value="2"/>
</dbReference>
<sequence>FIRALQSVIERNDILRTGMVWEGLDEPVQVVLRQALLVVEQIEVDSASNVLAQLQARFDPRHYRLDLSRASLMRFAYAEDQGRHVGILLLHHILLDHTALQVLVEEMSASLAGETGLLPDAVQYRNYVAQARLGVSAAQHEAFFSEMLGDIDEPTLAFGLHDVNRDGSGVREAHLPLDPALSLGLREQARQLGVSAASLVHLAWAQVLGQVSGQDDVVFGTVLLGR</sequence>
<evidence type="ECO:0000313" key="2">
    <source>
        <dbReference type="EMBL" id="PHO19508.1"/>
    </source>
</evidence>
<dbReference type="RefSeq" id="WP_257210177.1">
    <property type="nucleotide sequence ID" value="NZ_PCGW01000048.1"/>
</dbReference>
<dbReference type="Gene3D" id="3.30.559.30">
    <property type="entry name" value="Nonribosomal peptide synthetase, condensation domain"/>
    <property type="match status" value="1"/>
</dbReference>
<feature type="domain" description="Condensation" evidence="1">
    <location>
        <begin position="3"/>
        <end position="226"/>
    </location>
</feature>
<proteinExistence type="predicted"/>
<keyword evidence="3" id="KW-1185">Reference proteome</keyword>
<organism evidence="2 3">
    <name type="scientific">Aggregatibacter actinomycetemcomitans</name>
    <name type="common">Actinobacillus actinomycetemcomitans</name>
    <name type="synonym">Haemophilus actinomycetemcomitans</name>
    <dbReference type="NCBI Taxonomy" id="714"/>
    <lineage>
        <taxon>Bacteria</taxon>
        <taxon>Pseudomonadati</taxon>
        <taxon>Pseudomonadota</taxon>
        <taxon>Gammaproteobacteria</taxon>
        <taxon>Pasteurellales</taxon>
        <taxon>Pasteurellaceae</taxon>
        <taxon>Aggregatibacter</taxon>
    </lineage>
</organism>
<name>A0A2G1DLY8_AGGAC</name>
<feature type="non-terminal residue" evidence="2">
    <location>
        <position position="1"/>
    </location>
</feature>
<dbReference type="InterPro" id="IPR001242">
    <property type="entry name" value="Condensation_dom"/>
</dbReference>
<feature type="non-terminal residue" evidence="2">
    <location>
        <position position="226"/>
    </location>
</feature>
<comment type="caution">
    <text evidence="2">The sequence shown here is derived from an EMBL/GenBank/DDBJ whole genome shotgun (WGS) entry which is preliminary data.</text>
</comment>
<dbReference type="EMBL" id="PCGW01000048">
    <property type="protein sequence ID" value="PHO19508.1"/>
    <property type="molecule type" value="Genomic_DNA"/>
</dbReference>